<protein>
    <submittedName>
        <fullName evidence="2">Uncharacterized protein</fullName>
    </submittedName>
</protein>
<proteinExistence type="predicted"/>
<accession>A0A2U9NP85</accession>
<keyword evidence="1" id="KW-0472">Membrane</keyword>
<dbReference type="Pfam" id="PF17088">
    <property type="entry name" value="YCF90"/>
    <property type="match status" value="1"/>
</dbReference>
<dbReference type="AlphaFoldDB" id="A0A2U9NP85"/>
<sequence length="410" mass="48543">MSSISRIEIINKFFVKDDFLLKNTGLKIFEELKQFLFNFDPRVIITASSRIEDNFPLMIINYWERIQTNGLGLAQIDDLIVFIVIVRLIILSIRYNIITGFIITGIGIIAGYLWYSSFVSLLFIYEHALYKNSLTFQLGIDTTQLRRVMEAQIQNSNYQIRLTNPIGVMAYAIGNGSLYEGHRIDIISMIISKIPDQFFRQDIECYYYLFYRKIIPITIRSILDFIDLFTAYAIYAFMTRINKRYCPYLIRWHWTLLLIFKFVEPFIVYLNYRIVDYSYNIVYPSIITLNLSLQSIEMFLLTSTCFVIITCHLSFVLLGMFHALCGQYFYVPFFVKNVELHIGPRNKYSIYSGGFTSWQDSNQTKKSGFIPKIWYGWFGRGTKNQNNFFVRLYNLIYRFIKKLVKKIRTR</sequence>
<gene>
    <name evidence="2" type="primary">ycf90</name>
</gene>
<name>A0A2U9NP85_9STRA</name>
<feature type="transmembrane region" description="Helical" evidence="1">
    <location>
        <begin position="250"/>
        <end position="270"/>
    </location>
</feature>
<organism evidence="2">
    <name type="scientific">Licmophora sp</name>
    <dbReference type="NCBI Taxonomy" id="2115823"/>
    <lineage>
        <taxon>Eukaryota</taxon>
        <taxon>Sar</taxon>
        <taxon>Stramenopiles</taxon>
        <taxon>Ochrophyta</taxon>
        <taxon>Bacillariophyta</taxon>
        <taxon>Fragilariophyceae</taxon>
        <taxon>Fragilariophycidae</taxon>
        <taxon>Licmophorales</taxon>
        <taxon>Licmophoraceae</taxon>
        <taxon>Licmophora</taxon>
    </lineage>
</organism>
<dbReference type="InterPro" id="IPR031383">
    <property type="entry name" value="Ycf90"/>
</dbReference>
<keyword evidence="1" id="KW-1133">Transmembrane helix</keyword>
<feature type="transmembrane region" description="Helical" evidence="1">
    <location>
        <begin position="101"/>
        <end position="125"/>
    </location>
</feature>
<reference evidence="2" key="1">
    <citation type="journal article" date="2018" name="Adv. Bot. Res.">
        <title>Evolution of the Plastid Genomes in Diatoms.</title>
        <authorList>
            <person name="Yu M."/>
            <person name="Ashworth M.P."/>
            <person name="Hajrah N.H."/>
            <person name="Khiyami M.A."/>
            <person name="Sabir M.J."/>
            <person name="Alhebshi A.M."/>
            <person name="Al-Malki A.L."/>
            <person name="Sabir J.S.M."/>
            <person name="Theriot E.C."/>
            <person name="Jansen R.K."/>
        </authorList>
    </citation>
    <scope>NUCLEOTIDE SEQUENCE</scope>
</reference>
<dbReference type="EMBL" id="MG755795">
    <property type="protein sequence ID" value="AWT38706.1"/>
    <property type="molecule type" value="Genomic_DNA"/>
</dbReference>
<keyword evidence="2" id="KW-0934">Plastid</keyword>
<evidence type="ECO:0000313" key="2">
    <source>
        <dbReference type="EMBL" id="AWT38706.1"/>
    </source>
</evidence>
<geneLocation type="chloroplast" evidence="2"/>
<keyword evidence="1" id="KW-0812">Transmembrane</keyword>
<keyword evidence="2" id="KW-0150">Chloroplast</keyword>
<feature type="transmembrane region" description="Helical" evidence="1">
    <location>
        <begin position="79"/>
        <end position="95"/>
    </location>
</feature>
<evidence type="ECO:0000256" key="1">
    <source>
        <dbReference type="SAM" id="Phobius"/>
    </source>
</evidence>